<dbReference type="CDD" id="cd09888">
    <property type="entry name" value="NGN_Euk"/>
    <property type="match status" value="1"/>
</dbReference>
<reference evidence="5" key="1">
    <citation type="journal article" date="2016" name="Nature">
        <title>The genome of the seagrass Zostera marina reveals angiosperm adaptation to the sea.</title>
        <authorList>
            <person name="Olsen J.L."/>
            <person name="Rouze P."/>
            <person name="Verhelst B."/>
            <person name="Lin Y.-C."/>
            <person name="Bayer T."/>
            <person name="Collen J."/>
            <person name="Dattolo E."/>
            <person name="De Paoli E."/>
            <person name="Dittami S."/>
            <person name="Maumus F."/>
            <person name="Michel G."/>
            <person name="Kersting A."/>
            <person name="Lauritano C."/>
            <person name="Lohaus R."/>
            <person name="Toepel M."/>
            <person name="Tonon T."/>
            <person name="Vanneste K."/>
            <person name="Amirebrahimi M."/>
            <person name="Brakel J."/>
            <person name="Bostroem C."/>
            <person name="Chovatia M."/>
            <person name="Grimwood J."/>
            <person name="Jenkins J.W."/>
            <person name="Jueterbock A."/>
            <person name="Mraz A."/>
            <person name="Stam W.T."/>
            <person name="Tice H."/>
            <person name="Bornberg-Bauer E."/>
            <person name="Green P.J."/>
            <person name="Pearson G.A."/>
            <person name="Procaccini G."/>
            <person name="Duarte C.M."/>
            <person name="Schmutz J."/>
            <person name="Reusch T.B.H."/>
            <person name="Van de Peer Y."/>
        </authorList>
    </citation>
    <scope>NUCLEOTIDE SEQUENCE [LARGE SCALE GENOMIC DNA]</scope>
    <source>
        <strain evidence="5">cv. Finnish</strain>
    </source>
</reference>
<dbReference type="PANTHER" id="PTHR11125">
    <property type="entry name" value="SUPPRESSOR OF TY 5"/>
    <property type="match status" value="1"/>
</dbReference>
<evidence type="ECO:0000313" key="5">
    <source>
        <dbReference type="Proteomes" id="UP000036987"/>
    </source>
</evidence>
<dbReference type="InterPro" id="IPR039659">
    <property type="entry name" value="SPT5"/>
</dbReference>
<dbReference type="EMBL" id="LFYR01000619">
    <property type="protein sequence ID" value="KMZ72877.1"/>
    <property type="molecule type" value="Genomic_DNA"/>
</dbReference>
<dbReference type="InterPro" id="IPR005100">
    <property type="entry name" value="NGN-domain"/>
</dbReference>
<gene>
    <name evidence="4" type="ORF">ZOSMA_159G00420</name>
</gene>
<dbReference type="Gene3D" id="3.30.70.940">
    <property type="entry name" value="NusG, N-terminal domain"/>
    <property type="match status" value="1"/>
</dbReference>
<keyword evidence="5" id="KW-1185">Reference proteome</keyword>
<dbReference type="Pfam" id="PF03439">
    <property type="entry name" value="Spt5-NGN"/>
    <property type="match status" value="1"/>
</dbReference>
<dbReference type="PANTHER" id="PTHR11125:SF8">
    <property type="entry name" value="PROTEIN RNA-DIRECTED DNA METHYLATION 3"/>
    <property type="match status" value="1"/>
</dbReference>
<feature type="compositionally biased region" description="Basic and acidic residues" evidence="1">
    <location>
        <begin position="1"/>
        <end position="12"/>
    </location>
</feature>
<dbReference type="CDD" id="cd06081">
    <property type="entry name" value="KOW_Spt5_1"/>
    <property type="match status" value="1"/>
</dbReference>
<dbReference type="InterPro" id="IPR041973">
    <property type="entry name" value="KOW_Spt5_1"/>
</dbReference>
<dbReference type="GO" id="GO:0006357">
    <property type="term" value="P:regulation of transcription by RNA polymerase II"/>
    <property type="evidence" value="ECO:0007669"/>
    <property type="project" value="InterPro"/>
</dbReference>
<organism evidence="4 5">
    <name type="scientific">Zostera marina</name>
    <name type="common">Eelgrass</name>
    <dbReference type="NCBI Taxonomy" id="29655"/>
    <lineage>
        <taxon>Eukaryota</taxon>
        <taxon>Viridiplantae</taxon>
        <taxon>Streptophyta</taxon>
        <taxon>Embryophyta</taxon>
        <taxon>Tracheophyta</taxon>
        <taxon>Spermatophyta</taxon>
        <taxon>Magnoliopsida</taxon>
        <taxon>Liliopsida</taxon>
        <taxon>Zosteraceae</taxon>
        <taxon>Zostera</taxon>
    </lineage>
</organism>
<dbReference type="Pfam" id="PF23042">
    <property type="entry name" value="KOW1_SPT5"/>
    <property type="match status" value="1"/>
</dbReference>
<feature type="domain" description="NGN" evidence="2">
    <location>
        <begin position="155"/>
        <end position="239"/>
    </location>
</feature>
<comment type="caution">
    <text evidence="4">The sequence shown here is derived from an EMBL/GenBank/DDBJ whole genome shotgun (WGS) entry which is preliminary data.</text>
</comment>
<dbReference type="Proteomes" id="UP000036987">
    <property type="component" value="Unassembled WGS sequence"/>
</dbReference>
<feature type="non-terminal residue" evidence="4">
    <location>
        <position position="295"/>
    </location>
</feature>
<proteinExistence type="predicted"/>
<dbReference type="InterPro" id="IPR039385">
    <property type="entry name" value="NGN_Euk"/>
</dbReference>
<name>A0A0K9PX97_ZOSMR</name>
<dbReference type="GO" id="GO:0032784">
    <property type="term" value="P:regulation of DNA-templated transcription elongation"/>
    <property type="evidence" value="ECO:0007669"/>
    <property type="project" value="InterPro"/>
</dbReference>
<protein>
    <submittedName>
        <fullName evidence="4">Uncharacterized protein</fullName>
    </submittedName>
</protein>
<dbReference type="OrthoDB" id="28901at2759"/>
<evidence type="ECO:0000259" key="3">
    <source>
        <dbReference type="Pfam" id="PF23042"/>
    </source>
</evidence>
<dbReference type="GO" id="GO:0006354">
    <property type="term" value="P:DNA-templated transcription elongation"/>
    <property type="evidence" value="ECO:0007669"/>
    <property type="project" value="InterPro"/>
</dbReference>
<feature type="region of interest" description="Disordered" evidence="1">
    <location>
        <begin position="1"/>
        <end position="48"/>
    </location>
</feature>
<dbReference type="InterPro" id="IPR036735">
    <property type="entry name" value="NGN_dom_sf"/>
</dbReference>
<evidence type="ECO:0000313" key="4">
    <source>
        <dbReference type="EMBL" id="KMZ72877.1"/>
    </source>
</evidence>
<dbReference type="Gene3D" id="2.30.30.30">
    <property type="match status" value="1"/>
</dbReference>
<dbReference type="InterPro" id="IPR014722">
    <property type="entry name" value="Rib_uL2_dom2"/>
</dbReference>
<evidence type="ECO:0000256" key="1">
    <source>
        <dbReference type="SAM" id="MobiDB-lite"/>
    </source>
</evidence>
<dbReference type="AlphaFoldDB" id="A0A0K9PX97"/>
<feature type="domain" description="Spt5 KOW" evidence="3">
    <location>
        <begin position="247"/>
        <end position="294"/>
    </location>
</feature>
<sequence length="295" mass="32987">MAVTKGKEKGKEVVGSSGSGRRMPIVGDKRKKVSVSKKVGESSKGKKIRSSGVLRFFDDAADVGGEDDGSDDDLSFLDDLSDEDAGILSEVKPAAKIGAFSGERSRQLPFFLKNEDLTVEEHERLIRERYSNLATCEMDTKQTDRIFSRSSKDLSIWKVKCMVGRETLVTVGLFQKFIHMNTIGTKLPIVSVFSLEHIKGCVYIEAEKEADVTEACKGFCNLYATRNTLVNQDEFPRLLSFKNISRKLSKGTWVRVKNGNYKGDLAQVVAYDDQHNRVMLKMIPRVDLQALAKKF</sequence>
<evidence type="ECO:0000259" key="2">
    <source>
        <dbReference type="Pfam" id="PF03439"/>
    </source>
</evidence>
<accession>A0A0K9PX97</accession>